<proteinExistence type="predicted"/>
<dbReference type="AlphaFoldDB" id="A0A8J2QLM5"/>
<reference evidence="2" key="1">
    <citation type="submission" date="2021-09" db="EMBL/GenBank/DDBJ databases">
        <authorList>
            <person name="Martin H S."/>
        </authorList>
    </citation>
    <scope>NUCLEOTIDE SEQUENCE</scope>
</reference>
<accession>A0A8J2QLM5</accession>
<protein>
    <submittedName>
        <fullName evidence="2">(African queen) hypothetical protein</fullName>
    </submittedName>
</protein>
<evidence type="ECO:0000313" key="2">
    <source>
        <dbReference type="EMBL" id="CAG9561208.1"/>
    </source>
</evidence>
<feature type="region of interest" description="Disordered" evidence="1">
    <location>
        <begin position="1"/>
        <end position="38"/>
    </location>
</feature>
<evidence type="ECO:0000256" key="1">
    <source>
        <dbReference type="SAM" id="MobiDB-lite"/>
    </source>
</evidence>
<keyword evidence="3" id="KW-1185">Reference proteome</keyword>
<dbReference type="EMBL" id="CAKASE010000046">
    <property type="protein sequence ID" value="CAG9561208.1"/>
    <property type="molecule type" value="Genomic_DNA"/>
</dbReference>
<gene>
    <name evidence="2" type="ORF">DCHRY22_LOCUS2755</name>
</gene>
<evidence type="ECO:0000313" key="3">
    <source>
        <dbReference type="Proteomes" id="UP000789524"/>
    </source>
</evidence>
<sequence length="67" mass="6999">MGLQTVTIKSAFGSPVVHDQQEDPGDIGRSTQAAGEGFSRRPAALANASRANAPAVLSIQSTRWSTM</sequence>
<comment type="caution">
    <text evidence="2">The sequence shown here is derived from an EMBL/GenBank/DDBJ whole genome shotgun (WGS) entry which is preliminary data.</text>
</comment>
<dbReference type="Proteomes" id="UP000789524">
    <property type="component" value="Unassembled WGS sequence"/>
</dbReference>
<name>A0A8J2QLM5_9NEOP</name>
<organism evidence="2 3">
    <name type="scientific">Danaus chrysippus</name>
    <name type="common">African queen</name>
    <dbReference type="NCBI Taxonomy" id="151541"/>
    <lineage>
        <taxon>Eukaryota</taxon>
        <taxon>Metazoa</taxon>
        <taxon>Ecdysozoa</taxon>
        <taxon>Arthropoda</taxon>
        <taxon>Hexapoda</taxon>
        <taxon>Insecta</taxon>
        <taxon>Pterygota</taxon>
        <taxon>Neoptera</taxon>
        <taxon>Endopterygota</taxon>
        <taxon>Lepidoptera</taxon>
        <taxon>Glossata</taxon>
        <taxon>Ditrysia</taxon>
        <taxon>Papilionoidea</taxon>
        <taxon>Nymphalidae</taxon>
        <taxon>Danainae</taxon>
        <taxon>Danaini</taxon>
        <taxon>Danaina</taxon>
        <taxon>Danaus</taxon>
        <taxon>Anosia</taxon>
    </lineage>
</organism>